<dbReference type="Proteomes" id="UP000654257">
    <property type="component" value="Unassembled WGS sequence"/>
</dbReference>
<protein>
    <submittedName>
        <fullName evidence="2">N-acetyltransferase</fullName>
    </submittedName>
</protein>
<keyword evidence="3" id="KW-1185">Reference proteome</keyword>
<dbReference type="Pfam" id="PF14542">
    <property type="entry name" value="Acetyltransf_CG"/>
    <property type="match status" value="1"/>
</dbReference>
<name>A0A917CR81_9NOCA</name>
<evidence type="ECO:0000313" key="2">
    <source>
        <dbReference type="EMBL" id="GGF96203.1"/>
    </source>
</evidence>
<reference evidence="2" key="1">
    <citation type="journal article" date="2014" name="Int. J. Syst. Evol. Microbiol.">
        <title>Complete genome sequence of Corynebacterium casei LMG S-19264T (=DSM 44701T), isolated from a smear-ripened cheese.</title>
        <authorList>
            <consortium name="US DOE Joint Genome Institute (JGI-PGF)"/>
            <person name="Walter F."/>
            <person name="Albersmeier A."/>
            <person name="Kalinowski J."/>
            <person name="Ruckert C."/>
        </authorList>
    </citation>
    <scope>NUCLEOTIDE SEQUENCE</scope>
    <source>
        <strain evidence="2">CCM 7905</strain>
    </source>
</reference>
<evidence type="ECO:0000313" key="3">
    <source>
        <dbReference type="Proteomes" id="UP000654257"/>
    </source>
</evidence>
<dbReference type="RefSeq" id="WP_229745761.1">
    <property type="nucleotide sequence ID" value="NZ_BMCU01000001.1"/>
</dbReference>
<dbReference type="InterPro" id="IPR031165">
    <property type="entry name" value="GNAT_YJDJ"/>
</dbReference>
<dbReference type="PROSITE" id="PS51729">
    <property type="entry name" value="GNAT_YJDJ"/>
    <property type="match status" value="1"/>
</dbReference>
<proteinExistence type="predicted"/>
<reference evidence="2" key="2">
    <citation type="submission" date="2020-09" db="EMBL/GenBank/DDBJ databases">
        <authorList>
            <person name="Sun Q."/>
            <person name="Sedlacek I."/>
        </authorList>
    </citation>
    <scope>NUCLEOTIDE SEQUENCE</scope>
    <source>
        <strain evidence="2">CCM 7905</strain>
    </source>
</reference>
<organism evidence="2 3">
    <name type="scientific">Rhodococcoides trifolii</name>
    <dbReference type="NCBI Taxonomy" id="908250"/>
    <lineage>
        <taxon>Bacteria</taxon>
        <taxon>Bacillati</taxon>
        <taxon>Actinomycetota</taxon>
        <taxon>Actinomycetes</taxon>
        <taxon>Mycobacteriales</taxon>
        <taxon>Nocardiaceae</taxon>
        <taxon>Rhodococcoides</taxon>
    </lineage>
</organism>
<evidence type="ECO:0000259" key="1">
    <source>
        <dbReference type="PROSITE" id="PS51729"/>
    </source>
</evidence>
<accession>A0A917CR81</accession>
<dbReference type="AlphaFoldDB" id="A0A917CR81"/>
<feature type="domain" description="N-acetyltransferase" evidence="1">
    <location>
        <begin position="5"/>
        <end position="91"/>
    </location>
</feature>
<dbReference type="InterPro" id="IPR045057">
    <property type="entry name" value="Gcn5-rel_NAT"/>
</dbReference>
<dbReference type="SUPFAM" id="SSF55729">
    <property type="entry name" value="Acyl-CoA N-acyltransferases (Nat)"/>
    <property type="match status" value="1"/>
</dbReference>
<gene>
    <name evidence="2" type="ORF">GCM10007304_07700</name>
</gene>
<sequence length="100" mass="11507">MADVVDVPERNRYEIREDGTTLGYAEYKREGSGISFLHTIVEPEYGGRGLAGQLIRFALDDARSREETVLPYCPFVKAFIKKHPDYVDLVPERQRGRFDL</sequence>
<dbReference type="EMBL" id="BMCU01000001">
    <property type="protein sequence ID" value="GGF96203.1"/>
    <property type="molecule type" value="Genomic_DNA"/>
</dbReference>
<dbReference type="InterPro" id="IPR016181">
    <property type="entry name" value="Acyl_CoA_acyltransferase"/>
</dbReference>
<comment type="caution">
    <text evidence="2">The sequence shown here is derived from an EMBL/GenBank/DDBJ whole genome shotgun (WGS) entry which is preliminary data.</text>
</comment>
<dbReference type="PANTHER" id="PTHR31435:SF10">
    <property type="entry name" value="BSR4717 PROTEIN"/>
    <property type="match status" value="1"/>
</dbReference>
<dbReference type="Gene3D" id="3.40.630.30">
    <property type="match status" value="1"/>
</dbReference>
<dbReference type="PANTHER" id="PTHR31435">
    <property type="entry name" value="PROTEIN NATD1"/>
    <property type="match status" value="1"/>
</dbReference>
<dbReference type="CDD" id="cd04301">
    <property type="entry name" value="NAT_SF"/>
    <property type="match status" value="1"/>
</dbReference>